<evidence type="ECO:0000256" key="1">
    <source>
        <dbReference type="SAM" id="MobiDB-lite"/>
    </source>
</evidence>
<proteinExistence type="predicted"/>
<dbReference type="AlphaFoldDB" id="A0A2P2JXZ2"/>
<feature type="region of interest" description="Disordered" evidence="1">
    <location>
        <begin position="93"/>
        <end position="113"/>
    </location>
</feature>
<accession>A0A2P2JXZ2</accession>
<reference evidence="2" key="1">
    <citation type="submission" date="2018-02" db="EMBL/GenBank/DDBJ databases">
        <title>Rhizophora mucronata_Transcriptome.</title>
        <authorList>
            <person name="Meera S.P."/>
            <person name="Sreeshan A."/>
            <person name="Augustine A."/>
        </authorList>
    </citation>
    <scope>NUCLEOTIDE SEQUENCE</scope>
    <source>
        <tissue evidence="2">Leaf</tissue>
    </source>
</reference>
<feature type="compositionally biased region" description="Low complexity" evidence="1">
    <location>
        <begin position="35"/>
        <end position="55"/>
    </location>
</feature>
<dbReference type="PANTHER" id="PTHR33783:SF4">
    <property type="entry name" value="VQ MOTIF-CONTAINING PROTEIN 9"/>
    <property type="match status" value="1"/>
</dbReference>
<dbReference type="InterPro" id="IPR039612">
    <property type="entry name" value="VQ_5/9/14"/>
</dbReference>
<feature type="compositionally biased region" description="Low complexity" evidence="1">
    <location>
        <begin position="93"/>
        <end position="104"/>
    </location>
</feature>
<feature type="region of interest" description="Disordered" evidence="1">
    <location>
        <begin position="32"/>
        <end position="64"/>
    </location>
</feature>
<organism evidence="2">
    <name type="scientific">Rhizophora mucronata</name>
    <name type="common">Asiatic mangrove</name>
    <dbReference type="NCBI Taxonomy" id="61149"/>
    <lineage>
        <taxon>Eukaryota</taxon>
        <taxon>Viridiplantae</taxon>
        <taxon>Streptophyta</taxon>
        <taxon>Embryophyta</taxon>
        <taxon>Tracheophyta</taxon>
        <taxon>Spermatophyta</taxon>
        <taxon>Magnoliopsida</taxon>
        <taxon>eudicotyledons</taxon>
        <taxon>Gunneridae</taxon>
        <taxon>Pentapetalae</taxon>
        <taxon>rosids</taxon>
        <taxon>fabids</taxon>
        <taxon>Malpighiales</taxon>
        <taxon>Rhizophoraceae</taxon>
        <taxon>Rhizophora</taxon>
    </lineage>
</organism>
<dbReference type="PANTHER" id="PTHR33783">
    <property type="entry name" value="PROTEIN HAIKU1"/>
    <property type="match status" value="1"/>
</dbReference>
<sequence>MRHLQNSMSAVDPSKQFSGFSPLALLVSPRCNNLAPPQQQQQNNQQEVAVPQQQEMIPPSQPPLQLAASPLPFGCLNSPRSPYPLLSPSLLFSPSSFPLSPTRPVQSPAWRGH</sequence>
<protein>
    <submittedName>
        <fullName evidence="2">Vegetative cell wall protein gp1</fullName>
    </submittedName>
</protein>
<name>A0A2P2JXZ2_RHIMU</name>
<dbReference type="EMBL" id="GGEC01017848">
    <property type="protein sequence ID" value="MBW98331.1"/>
    <property type="molecule type" value="Transcribed_RNA"/>
</dbReference>
<evidence type="ECO:0000313" key="2">
    <source>
        <dbReference type="EMBL" id="MBW98331.1"/>
    </source>
</evidence>